<dbReference type="eggNOG" id="COG0457">
    <property type="taxonomic scope" value="Bacteria"/>
</dbReference>
<feature type="compositionally biased region" description="Low complexity" evidence="2">
    <location>
        <begin position="821"/>
        <end position="834"/>
    </location>
</feature>
<feature type="compositionally biased region" description="Basic and acidic residues" evidence="2">
    <location>
        <begin position="783"/>
        <end position="815"/>
    </location>
</feature>
<feature type="region of interest" description="Disordered" evidence="2">
    <location>
        <begin position="1127"/>
        <end position="1164"/>
    </location>
</feature>
<dbReference type="PANTHER" id="PTHR43681">
    <property type="entry name" value="TRANSMEMBRANE GTPASE FZO"/>
    <property type="match status" value="1"/>
</dbReference>
<proteinExistence type="predicted"/>
<feature type="domain" description="Dynamin N-terminal" evidence="3">
    <location>
        <begin position="590"/>
        <end position="745"/>
    </location>
</feature>
<feature type="repeat" description="TPR" evidence="1">
    <location>
        <begin position="129"/>
        <end position="162"/>
    </location>
</feature>
<feature type="repeat" description="TPR" evidence="1">
    <location>
        <begin position="381"/>
        <end position="414"/>
    </location>
</feature>
<dbReference type="InterPro" id="IPR051943">
    <property type="entry name" value="TRAFAC_Dynamin-like_GTPase"/>
</dbReference>
<feature type="compositionally biased region" description="Basic and acidic residues" evidence="2">
    <location>
        <begin position="282"/>
        <end position="293"/>
    </location>
</feature>
<evidence type="ECO:0000256" key="1">
    <source>
        <dbReference type="PROSITE-ProRule" id="PRU00339"/>
    </source>
</evidence>
<dbReference type="eggNOG" id="COG0699">
    <property type="taxonomic scope" value="Bacteria"/>
</dbReference>
<dbReference type="InterPro" id="IPR011990">
    <property type="entry name" value="TPR-like_helical_dom_sf"/>
</dbReference>
<dbReference type="STRING" id="502025.Hoch_6880"/>
<dbReference type="KEGG" id="hoh:Hoch_6880"/>
<dbReference type="SUPFAM" id="SSF52540">
    <property type="entry name" value="P-loop containing nucleoside triphosphate hydrolases"/>
    <property type="match status" value="1"/>
</dbReference>
<feature type="compositionally biased region" description="Acidic residues" evidence="2">
    <location>
        <begin position="256"/>
        <end position="275"/>
    </location>
</feature>
<evidence type="ECO:0000256" key="2">
    <source>
        <dbReference type="SAM" id="MobiDB-lite"/>
    </source>
</evidence>
<dbReference type="SMART" id="SM00028">
    <property type="entry name" value="TPR"/>
    <property type="match status" value="6"/>
</dbReference>
<feature type="compositionally biased region" description="Low complexity" evidence="2">
    <location>
        <begin position="298"/>
        <end position="312"/>
    </location>
</feature>
<name>D0LVM5_HALO1</name>
<dbReference type="AlphaFoldDB" id="D0LVM5"/>
<dbReference type="Gene3D" id="3.40.50.300">
    <property type="entry name" value="P-loop containing nucleotide triphosphate hydrolases"/>
    <property type="match status" value="1"/>
</dbReference>
<dbReference type="CDD" id="cd09912">
    <property type="entry name" value="DLP_2"/>
    <property type="match status" value="1"/>
</dbReference>
<evidence type="ECO:0000313" key="4">
    <source>
        <dbReference type="EMBL" id="ACY19343.1"/>
    </source>
</evidence>
<protein>
    <submittedName>
        <fullName evidence="4">Dynamin family protein</fullName>
    </submittedName>
</protein>
<keyword evidence="5" id="KW-1185">Reference proteome</keyword>
<evidence type="ECO:0000259" key="3">
    <source>
        <dbReference type="Pfam" id="PF00350"/>
    </source>
</evidence>
<evidence type="ECO:0000313" key="5">
    <source>
        <dbReference type="Proteomes" id="UP000001880"/>
    </source>
</evidence>
<reference evidence="4 5" key="1">
    <citation type="journal article" date="2010" name="Stand. Genomic Sci.">
        <title>Complete genome sequence of Haliangium ochraceum type strain (SMP-2).</title>
        <authorList>
            <consortium name="US DOE Joint Genome Institute (JGI-PGF)"/>
            <person name="Ivanova N."/>
            <person name="Daum C."/>
            <person name="Lang E."/>
            <person name="Abt B."/>
            <person name="Kopitz M."/>
            <person name="Saunders E."/>
            <person name="Lapidus A."/>
            <person name="Lucas S."/>
            <person name="Glavina Del Rio T."/>
            <person name="Nolan M."/>
            <person name="Tice H."/>
            <person name="Copeland A."/>
            <person name="Cheng J.F."/>
            <person name="Chen F."/>
            <person name="Bruce D."/>
            <person name="Goodwin L."/>
            <person name="Pitluck S."/>
            <person name="Mavromatis K."/>
            <person name="Pati A."/>
            <person name="Mikhailova N."/>
            <person name="Chen A."/>
            <person name="Palaniappan K."/>
            <person name="Land M."/>
            <person name="Hauser L."/>
            <person name="Chang Y.J."/>
            <person name="Jeffries C.D."/>
            <person name="Detter J.C."/>
            <person name="Brettin T."/>
            <person name="Rohde M."/>
            <person name="Goker M."/>
            <person name="Bristow J."/>
            <person name="Markowitz V."/>
            <person name="Eisen J.A."/>
            <person name="Hugenholtz P."/>
            <person name="Kyrpides N.C."/>
            <person name="Klenk H.P."/>
        </authorList>
    </citation>
    <scope>NUCLEOTIDE SEQUENCE [LARGE SCALE GENOMIC DNA]</scope>
    <source>
        <strain evidence="5">DSM 14365 / CIP 107738 / JCM 11303 / AJ 13395 / SMP-2</strain>
    </source>
</reference>
<dbReference type="EMBL" id="CP001804">
    <property type="protein sequence ID" value="ACY19343.1"/>
    <property type="molecule type" value="Genomic_DNA"/>
</dbReference>
<feature type="region of interest" description="Disordered" evidence="2">
    <location>
        <begin position="248"/>
        <end position="338"/>
    </location>
</feature>
<dbReference type="HOGENOM" id="CLU_274829_0_0_7"/>
<dbReference type="InterPro" id="IPR019734">
    <property type="entry name" value="TPR_rpt"/>
</dbReference>
<dbReference type="Proteomes" id="UP000001880">
    <property type="component" value="Chromosome"/>
</dbReference>
<dbReference type="Gene3D" id="1.25.40.10">
    <property type="entry name" value="Tetratricopeptide repeat domain"/>
    <property type="match status" value="3"/>
</dbReference>
<feature type="region of interest" description="Disordered" evidence="2">
    <location>
        <begin position="783"/>
        <end position="839"/>
    </location>
</feature>
<accession>D0LVM5</accession>
<dbReference type="Pfam" id="PF00350">
    <property type="entry name" value="Dynamin_N"/>
    <property type="match status" value="1"/>
</dbReference>
<gene>
    <name evidence="4" type="ordered locus">Hoch_6880</name>
</gene>
<dbReference type="PROSITE" id="PS50005">
    <property type="entry name" value="TPR"/>
    <property type="match status" value="2"/>
</dbReference>
<keyword evidence="1" id="KW-0802">TPR repeat</keyword>
<dbReference type="SUPFAM" id="SSF48452">
    <property type="entry name" value="TPR-like"/>
    <property type="match status" value="2"/>
</dbReference>
<dbReference type="PANTHER" id="PTHR43681:SF1">
    <property type="entry name" value="SARCALUMENIN"/>
    <property type="match status" value="1"/>
</dbReference>
<dbReference type="InterPro" id="IPR045063">
    <property type="entry name" value="Dynamin_N"/>
</dbReference>
<dbReference type="RefSeq" id="WP_012831935.1">
    <property type="nucleotide sequence ID" value="NC_013440.1"/>
</dbReference>
<dbReference type="OrthoDB" id="1100581at2"/>
<sequence length="1164" mass="124237">MSLWNRIERRLSELADELLPDDFREDLAAARIMVTEGRADAAMQILETLIAQRPDHVGALSLMGAARLELDDPMGARRMFEDALRMRPDAAAASLGLGQASVIMGDLDRAQDAFRDAMRSAGGDRSVLALAYRGLGITHRQRGELDKAIRELRKAMAENSDDLLVRAALGEALLADPGISAEEARFHLELAVRGAQRGERGAGRRHHQGRDVALALVLASLALGRLALTDEDDELARLHFTRALELLDGNPPAADADADADAATDNDADIAESDSETNSTHADADIAEARIDAEPVTDADVVAPDSDAVSDSGTSTADDIAGPGSAVATSPPPPRARRIDDRSPYLRAALLGLGDAALLGEEVEQAHAHYAAALELFPHDAELRARIGDAQRRRGDHAAALRSYQHALAIQQDPAVLGHALETAIIAVDVDCAVRLANDMLAIDPGDGRAAVARGMGLAQQGQLDAARATFRAAAESGAAIEAHLALGVLELEHAPGGAHDRAGAGRAATEALAALRIAPTHARARALLRRARAQELLPHSAESELADEAASVYRLADDVRRLALARSELAELAAGAARAAADFDQPLLVTVMGEFSSGKSTFVNAFIGADVAPTGITPTTATINIVRYGRERGGRINYRDGSIDTVAWDDLGPTLRALDDERARAIDTVEILFPLPQLQRVNIVDTPGLNSILPEHEEVARGFIARADAVIWVFTANQAGKASERSALESIRQEGKRVLGVLNKKDQLRTAEVDTLVEYVQDELGELVECVVPVAARVALERRRQSDEAETGRTDEVAHADGKPADSAAPREDAASTVKANATSDTETTSTADADADADANADNWTTLESALETRFFTQARQLKRSALERRLLEIVDRARAIVAPTRTRALEAATTLRAESDALLDAGASFIDRVVLAERAALQEATQELYRQAAREVLELVRPRQLPFGSNSATPADRAYLVSLLDSGFESALERSRRQVLQALETHRASALHAIAAAAGVLGVDALSDVSRTGEDALRLVAAQVFDATRAFLRGYVRGGYVSRFFTRDLPRLELAEENAYDALIRDSPDLDAEIALRLANGGTRAISALASRLAHWADVAEVQAYDVEVGIGRALDDFWQRLPRGAANRDTGPAGVDTGNDDDAQAQQSDDAGPHAPHPGD</sequence>
<organism evidence="4 5">
    <name type="scientific">Haliangium ochraceum (strain DSM 14365 / JCM 11303 / SMP-2)</name>
    <dbReference type="NCBI Taxonomy" id="502025"/>
    <lineage>
        <taxon>Bacteria</taxon>
        <taxon>Pseudomonadati</taxon>
        <taxon>Myxococcota</taxon>
        <taxon>Polyangia</taxon>
        <taxon>Haliangiales</taxon>
        <taxon>Kofleriaceae</taxon>
        <taxon>Haliangium</taxon>
    </lineage>
</organism>
<dbReference type="Pfam" id="PF13424">
    <property type="entry name" value="TPR_12"/>
    <property type="match status" value="1"/>
</dbReference>
<dbReference type="InterPro" id="IPR027417">
    <property type="entry name" value="P-loop_NTPase"/>
</dbReference>